<accession>A0A9Q1GTS6</accession>
<proteinExistence type="predicted"/>
<organism evidence="2 3">
    <name type="scientific">Carnegiea gigantea</name>
    <dbReference type="NCBI Taxonomy" id="171969"/>
    <lineage>
        <taxon>Eukaryota</taxon>
        <taxon>Viridiplantae</taxon>
        <taxon>Streptophyta</taxon>
        <taxon>Embryophyta</taxon>
        <taxon>Tracheophyta</taxon>
        <taxon>Spermatophyta</taxon>
        <taxon>Magnoliopsida</taxon>
        <taxon>eudicotyledons</taxon>
        <taxon>Gunneridae</taxon>
        <taxon>Pentapetalae</taxon>
        <taxon>Caryophyllales</taxon>
        <taxon>Cactineae</taxon>
        <taxon>Cactaceae</taxon>
        <taxon>Cactoideae</taxon>
        <taxon>Echinocereeae</taxon>
        <taxon>Carnegiea</taxon>
    </lineage>
</organism>
<evidence type="ECO:0000313" key="3">
    <source>
        <dbReference type="Proteomes" id="UP001153076"/>
    </source>
</evidence>
<dbReference type="OrthoDB" id="421838at2759"/>
<comment type="caution">
    <text evidence="2">The sequence shown here is derived from an EMBL/GenBank/DDBJ whole genome shotgun (WGS) entry which is preliminary data.</text>
</comment>
<feature type="compositionally biased region" description="Basic and acidic residues" evidence="1">
    <location>
        <begin position="144"/>
        <end position="165"/>
    </location>
</feature>
<evidence type="ECO:0000313" key="2">
    <source>
        <dbReference type="EMBL" id="KAJ8425968.1"/>
    </source>
</evidence>
<reference evidence="2" key="1">
    <citation type="submission" date="2022-04" db="EMBL/GenBank/DDBJ databases">
        <title>Carnegiea gigantea Genome sequencing and assembly v2.</title>
        <authorList>
            <person name="Copetti D."/>
            <person name="Sanderson M.J."/>
            <person name="Burquez A."/>
            <person name="Wojciechowski M.F."/>
        </authorList>
    </citation>
    <scope>NUCLEOTIDE SEQUENCE</scope>
    <source>
        <strain evidence="2">SGP5-SGP5p</strain>
        <tissue evidence="2">Aerial part</tissue>
    </source>
</reference>
<evidence type="ECO:0000256" key="1">
    <source>
        <dbReference type="SAM" id="MobiDB-lite"/>
    </source>
</evidence>
<protein>
    <submittedName>
        <fullName evidence="2">Uncharacterized protein</fullName>
    </submittedName>
</protein>
<dbReference type="AlphaFoldDB" id="A0A9Q1GTS6"/>
<feature type="region of interest" description="Disordered" evidence="1">
    <location>
        <begin position="137"/>
        <end position="185"/>
    </location>
</feature>
<dbReference type="EMBL" id="JAKOGI010001371">
    <property type="protein sequence ID" value="KAJ8425968.1"/>
    <property type="molecule type" value="Genomic_DNA"/>
</dbReference>
<gene>
    <name evidence="2" type="ORF">Cgig2_009506</name>
</gene>
<sequence length="185" mass="20969">MILCENLTRLQVQVSWPFLFVRRKLSLALKVVGYVTWSHGFGDGVSDMVGVGLMEGFWIAFYLHLQVRMSHRRIRVVRIETTNDNQRIVGLLIPNAAVEDVLQELKDQGTPAISILPSLLLGRWLANVPMRVGGWGATEEEERGGDRESIWEKGRERTRDQEKGRMPTLEVEGSKRGVRSGGERD</sequence>
<name>A0A9Q1GTS6_9CARY</name>
<keyword evidence="3" id="KW-1185">Reference proteome</keyword>
<dbReference type="Proteomes" id="UP001153076">
    <property type="component" value="Unassembled WGS sequence"/>
</dbReference>